<keyword evidence="4 9" id="KW-0812">Transmembrane</keyword>
<evidence type="ECO:0000256" key="8">
    <source>
        <dbReference type="ARBA" id="ARBA00023180"/>
    </source>
</evidence>
<gene>
    <name evidence="14" type="ORF">CANTEDRAFT_113057</name>
</gene>
<dbReference type="eggNOG" id="KOG1607">
    <property type="taxonomic scope" value="Eukaryota"/>
</dbReference>
<dbReference type="EMBL" id="GL996514">
    <property type="protein sequence ID" value="EGV65507.1"/>
    <property type="molecule type" value="Genomic_DNA"/>
</dbReference>
<dbReference type="GO" id="GO:0046513">
    <property type="term" value="P:ceramide biosynthetic process"/>
    <property type="evidence" value="ECO:0007669"/>
    <property type="project" value="InterPro"/>
</dbReference>
<feature type="compositionally biased region" description="Polar residues" evidence="10">
    <location>
        <begin position="1"/>
        <end position="13"/>
    </location>
</feature>
<dbReference type="OrthoDB" id="3053196at2759"/>
<feature type="transmembrane region" description="Helical" evidence="11">
    <location>
        <begin position="247"/>
        <end position="265"/>
    </location>
</feature>
<keyword evidence="3" id="KW-0808">Transferase</keyword>
<dbReference type="GeneID" id="18246806"/>
<dbReference type="Proteomes" id="UP000000707">
    <property type="component" value="Unassembled WGS sequence"/>
</dbReference>
<evidence type="ECO:0000313" key="14">
    <source>
        <dbReference type="EMBL" id="EGV65508.1"/>
    </source>
</evidence>
<accession>G3B080</accession>
<evidence type="ECO:0000256" key="7">
    <source>
        <dbReference type="ARBA" id="ARBA00023136"/>
    </source>
</evidence>
<dbReference type="STRING" id="590646.G3B080"/>
<evidence type="ECO:0000256" key="11">
    <source>
        <dbReference type="SAM" id="Phobius"/>
    </source>
</evidence>
<dbReference type="EMBL" id="GL996514">
    <property type="protein sequence ID" value="EGV65508.1"/>
    <property type="molecule type" value="Genomic_DNA"/>
</dbReference>
<keyword evidence="6 11" id="KW-1133">Transmembrane helix</keyword>
<dbReference type="InterPro" id="IPR006634">
    <property type="entry name" value="TLC-dom"/>
</dbReference>
<feature type="transmembrane region" description="Helical" evidence="11">
    <location>
        <begin position="81"/>
        <end position="98"/>
    </location>
</feature>
<keyword evidence="7 9" id="KW-0472">Membrane</keyword>
<dbReference type="PANTHER" id="PTHR12560">
    <property type="entry name" value="LONGEVITY ASSURANCE FACTOR 1 LAG1"/>
    <property type="match status" value="1"/>
</dbReference>
<evidence type="ECO:0000256" key="10">
    <source>
        <dbReference type="SAM" id="MobiDB-lite"/>
    </source>
</evidence>
<evidence type="ECO:0000256" key="9">
    <source>
        <dbReference type="PROSITE-ProRule" id="PRU00205"/>
    </source>
</evidence>
<evidence type="ECO:0000259" key="12">
    <source>
        <dbReference type="PROSITE" id="PS50922"/>
    </source>
</evidence>
<dbReference type="GO" id="GO:0050291">
    <property type="term" value="F:sphingosine N-acyltransferase activity"/>
    <property type="evidence" value="ECO:0007669"/>
    <property type="project" value="InterPro"/>
</dbReference>
<keyword evidence="8" id="KW-0325">Glycoprotein</keyword>
<evidence type="ECO:0000313" key="13">
    <source>
        <dbReference type="EMBL" id="EGV65507.1"/>
    </source>
</evidence>
<evidence type="ECO:0000256" key="5">
    <source>
        <dbReference type="ARBA" id="ARBA00022824"/>
    </source>
</evidence>
<feature type="transmembrane region" description="Helical" evidence="11">
    <location>
        <begin position="354"/>
        <end position="378"/>
    </location>
</feature>
<evidence type="ECO:0000256" key="1">
    <source>
        <dbReference type="ARBA" id="ARBA00004477"/>
    </source>
</evidence>
<evidence type="ECO:0000313" key="15">
    <source>
        <dbReference type="Proteomes" id="UP000000707"/>
    </source>
</evidence>
<dbReference type="PANTHER" id="PTHR12560:SF11">
    <property type="entry name" value="CERAMIDE SYNTHASE LAC1-RELATED"/>
    <property type="match status" value="1"/>
</dbReference>
<evidence type="ECO:0000256" key="6">
    <source>
        <dbReference type="ARBA" id="ARBA00022989"/>
    </source>
</evidence>
<feature type="transmembrane region" description="Helical" evidence="11">
    <location>
        <begin position="271"/>
        <end position="288"/>
    </location>
</feature>
<dbReference type="InterPro" id="IPR016439">
    <property type="entry name" value="Lag1/Lac1-like"/>
</dbReference>
<protein>
    <submittedName>
        <fullName evidence="13">Longevity assurance proteins LAG1/LAC1</fullName>
    </submittedName>
</protein>
<comment type="similarity">
    <text evidence="2">Belongs to the sphingosine N-acyltransferase family.</text>
</comment>
<comment type="subcellular location">
    <subcellularLocation>
        <location evidence="1">Endoplasmic reticulum membrane</location>
        <topology evidence="1">Multi-pass membrane protein</topology>
    </subcellularLocation>
</comment>
<organism evidence="15">
    <name type="scientific">Candida tenuis (strain ATCC 10573 / BCRC 21748 / CBS 615 / JCM 9827 / NBRC 10315 / NRRL Y-1498 / VKM Y-70)</name>
    <name type="common">Yeast</name>
    <name type="synonym">Yamadazyma tenuis</name>
    <dbReference type="NCBI Taxonomy" id="590646"/>
    <lineage>
        <taxon>Eukaryota</taxon>
        <taxon>Fungi</taxon>
        <taxon>Dikarya</taxon>
        <taxon>Ascomycota</taxon>
        <taxon>Saccharomycotina</taxon>
        <taxon>Pichiomycetes</taxon>
        <taxon>Debaryomycetaceae</taxon>
        <taxon>Yamadazyma</taxon>
    </lineage>
</organism>
<dbReference type="PROSITE" id="PS50922">
    <property type="entry name" value="TLC"/>
    <property type="match status" value="1"/>
</dbReference>
<feature type="domain" description="TLC" evidence="12">
    <location>
        <begin position="166"/>
        <end position="382"/>
    </location>
</feature>
<dbReference type="AlphaFoldDB" id="G3B080"/>
<dbReference type="PIRSF" id="PIRSF005225">
    <property type="entry name" value="LAG1_LAC1"/>
    <property type="match status" value="1"/>
</dbReference>
<feature type="compositionally biased region" description="Acidic residues" evidence="10">
    <location>
        <begin position="391"/>
        <end position="406"/>
    </location>
</feature>
<dbReference type="HOGENOM" id="CLU_028277_4_0_1"/>
<name>G3B080_CANTC</name>
<reference evidence="14 15" key="1">
    <citation type="journal article" date="2011" name="Proc. Natl. Acad. Sci. U.S.A.">
        <title>Comparative genomics of xylose-fermenting fungi for enhanced biofuel production.</title>
        <authorList>
            <person name="Wohlbach D.J."/>
            <person name="Kuo A."/>
            <person name="Sato T.K."/>
            <person name="Potts K.M."/>
            <person name="Salamov A.A."/>
            <person name="LaButti K.M."/>
            <person name="Sun H."/>
            <person name="Clum A."/>
            <person name="Pangilinan J.L."/>
            <person name="Lindquist E.A."/>
            <person name="Lucas S."/>
            <person name="Lapidus A."/>
            <person name="Jin M."/>
            <person name="Gunawan C."/>
            <person name="Balan V."/>
            <person name="Dale B.E."/>
            <person name="Jeffries T.W."/>
            <person name="Zinkel R."/>
            <person name="Barry K.W."/>
            <person name="Grigoriev I.V."/>
            <person name="Gasch A.P."/>
        </authorList>
    </citation>
    <scope>NUCLEOTIDE SEQUENCE [LARGE SCALE GENOMIC DNA]</scope>
    <source>
        <strain evidence="14">ATCC 10573</strain>
        <strain evidence="15">ATCC 10573 / BCRC 21748 / CBS 615 / JCM 9827 / NBRC 10315 / NRRL Y-1498 / VKM Y-70</strain>
    </source>
</reference>
<sequence length="413" mass="49125">MTSSNLAPPNSNQVHRRRGSSIGNIDLGDTSPALSTMKTSKAQRRKSSDRMAQLSEKTTTDSQLLRKFYLSYRELTYRQTWIQPLIVLVLSVFIYLISNPEGQIHQFLEVCILPSYKIPGTDQYGKGKYDFYFVFYYAIFFTFFREFCMCMILRPLAHYFKITKESRVKRFMEQTYAIIYFGAAGCFGLWIMSKLPLRWFQTTPLYETYPHKTHDFWFKIFYLGQAAFWVQQSVILVLGLEARRSDFVEFVFHHIITIALIWNSYRFHFTWMGLTIFVCMDISDFFLGMSKTLNYLNAPGGEAFFVFFVFVWIYLRHYINLKVLWSVLTEFRTVGQWELNWETQQYKCWISQPIVFFLIAALQLVNIYWLFLILRILYRYINVGEAKDERSDDEDEADDEADDEEDRSEKKNQ</sequence>
<evidence type="ECO:0000256" key="4">
    <source>
        <dbReference type="ARBA" id="ARBA00022692"/>
    </source>
</evidence>
<feature type="region of interest" description="Disordered" evidence="10">
    <location>
        <begin position="1"/>
        <end position="55"/>
    </location>
</feature>
<feature type="region of interest" description="Disordered" evidence="10">
    <location>
        <begin position="387"/>
        <end position="413"/>
    </location>
</feature>
<dbReference type="Pfam" id="PF03798">
    <property type="entry name" value="TRAM_LAG1_CLN8"/>
    <property type="match status" value="1"/>
</dbReference>
<dbReference type="GO" id="GO:0005789">
    <property type="term" value="C:endoplasmic reticulum membrane"/>
    <property type="evidence" value="ECO:0007669"/>
    <property type="project" value="UniProtKB-SubCell"/>
</dbReference>
<dbReference type="SMART" id="SM00724">
    <property type="entry name" value="TLC"/>
    <property type="match status" value="1"/>
</dbReference>
<feature type="transmembrane region" description="Helical" evidence="11">
    <location>
        <begin position="177"/>
        <end position="200"/>
    </location>
</feature>
<feature type="transmembrane region" description="Helical" evidence="11">
    <location>
        <begin position="134"/>
        <end position="156"/>
    </location>
</feature>
<proteinExistence type="inferred from homology"/>
<feature type="transmembrane region" description="Helical" evidence="11">
    <location>
        <begin position="220"/>
        <end position="240"/>
    </location>
</feature>
<dbReference type="KEGG" id="cten:18246806"/>
<keyword evidence="15" id="KW-1185">Reference proteome</keyword>
<evidence type="ECO:0000256" key="3">
    <source>
        <dbReference type="ARBA" id="ARBA00022679"/>
    </source>
</evidence>
<keyword evidence="5" id="KW-0256">Endoplasmic reticulum</keyword>
<evidence type="ECO:0000256" key="2">
    <source>
        <dbReference type="ARBA" id="ARBA00009808"/>
    </source>
</evidence>
<feature type="transmembrane region" description="Helical" evidence="11">
    <location>
        <begin position="295"/>
        <end position="315"/>
    </location>
</feature>